<dbReference type="CDD" id="cd03217">
    <property type="entry name" value="ABC_FeS_Assembly"/>
    <property type="match status" value="1"/>
</dbReference>
<dbReference type="STRING" id="1797542.A3J59_00305"/>
<keyword evidence="2" id="KW-0547">Nucleotide-binding</keyword>
<proteinExistence type="inferred from homology"/>
<dbReference type="Gene3D" id="3.40.50.300">
    <property type="entry name" value="P-loop containing nucleotide triphosphate hydrolases"/>
    <property type="match status" value="1"/>
</dbReference>
<evidence type="ECO:0000256" key="2">
    <source>
        <dbReference type="ARBA" id="ARBA00022741"/>
    </source>
</evidence>
<comment type="caution">
    <text evidence="5">The sequence shown here is derived from an EMBL/GenBank/DDBJ whole genome shotgun (WGS) entry which is preliminary data.</text>
</comment>
<dbReference type="EMBL" id="MHIL01000026">
    <property type="protein sequence ID" value="OGY50934.1"/>
    <property type="molecule type" value="Genomic_DNA"/>
</dbReference>
<comment type="similarity">
    <text evidence="1">Belongs to the ABC transporter superfamily. Ycf16 family.</text>
</comment>
<dbReference type="PANTHER" id="PTHR43204">
    <property type="entry name" value="ABC TRANSPORTER I FAMILY MEMBER 6, CHLOROPLASTIC"/>
    <property type="match status" value="1"/>
</dbReference>
<dbReference type="SUPFAM" id="SSF52540">
    <property type="entry name" value="P-loop containing nucleoside triphosphate hydrolases"/>
    <property type="match status" value="1"/>
</dbReference>
<evidence type="ECO:0000313" key="5">
    <source>
        <dbReference type="EMBL" id="OGY50934.1"/>
    </source>
</evidence>
<dbReference type="Proteomes" id="UP000177310">
    <property type="component" value="Unassembled WGS sequence"/>
</dbReference>
<evidence type="ECO:0000313" key="6">
    <source>
        <dbReference type="Proteomes" id="UP000177310"/>
    </source>
</evidence>
<dbReference type="NCBIfam" id="TIGR01978">
    <property type="entry name" value="sufC"/>
    <property type="match status" value="1"/>
</dbReference>
<evidence type="ECO:0000256" key="1">
    <source>
        <dbReference type="ARBA" id="ARBA00006216"/>
    </source>
</evidence>
<dbReference type="Pfam" id="PF00005">
    <property type="entry name" value="ABC_tran"/>
    <property type="match status" value="1"/>
</dbReference>
<dbReference type="GO" id="GO:0005524">
    <property type="term" value="F:ATP binding"/>
    <property type="evidence" value="ECO:0007669"/>
    <property type="project" value="UniProtKB-KW"/>
</dbReference>
<protein>
    <submittedName>
        <fullName evidence="5">Fe-S cluster assembly ATPase SufC</fullName>
    </submittedName>
</protein>
<sequence>MPILSIKNLHAGLPGKPILNGVTLTVPAGKIVALMGPNGSGKSTLAQLLMGQPDYRVTKGTVRWGSKDMLKLKNWERARAGLFLAFQYPYEVPGVNFYEFLLAAYQSVNGKQGSQAEFERRLKRSLRELRLDAKFLERGLNEGFSGGEKKKAEILQLRVLQPRLAILDETDSGLDIDALRLISRNVRSLRSPAISFLVITHYQRLLTYLKPDIVHVMVGGKIVASGGSALVKRLEKTGYEALK</sequence>
<reference evidence="5 6" key="1">
    <citation type="journal article" date="2016" name="Nat. Commun.">
        <title>Thousands of microbial genomes shed light on interconnected biogeochemical processes in an aquifer system.</title>
        <authorList>
            <person name="Anantharaman K."/>
            <person name="Brown C.T."/>
            <person name="Hug L.A."/>
            <person name="Sharon I."/>
            <person name="Castelle C.J."/>
            <person name="Probst A.J."/>
            <person name="Thomas B.C."/>
            <person name="Singh A."/>
            <person name="Wilkins M.J."/>
            <person name="Karaoz U."/>
            <person name="Brodie E.L."/>
            <person name="Williams K.H."/>
            <person name="Hubbard S.S."/>
            <person name="Banfield J.F."/>
        </authorList>
    </citation>
    <scope>NUCLEOTIDE SEQUENCE [LARGE SCALE GENOMIC DNA]</scope>
</reference>
<dbReference type="InterPro" id="IPR003439">
    <property type="entry name" value="ABC_transporter-like_ATP-bd"/>
</dbReference>
<dbReference type="GO" id="GO:0016887">
    <property type="term" value="F:ATP hydrolysis activity"/>
    <property type="evidence" value="ECO:0007669"/>
    <property type="project" value="InterPro"/>
</dbReference>
<evidence type="ECO:0000259" key="4">
    <source>
        <dbReference type="PROSITE" id="PS50893"/>
    </source>
</evidence>
<dbReference type="SMART" id="SM00382">
    <property type="entry name" value="AAA"/>
    <property type="match status" value="1"/>
</dbReference>
<dbReference type="PROSITE" id="PS50893">
    <property type="entry name" value="ABC_TRANSPORTER_2"/>
    <property type="match status" value="1"/>
</dbReference>
<dbReference type="InterPro" id="IPR027417">
    <property type="entry name" value="P-loop_NTPase"/>
</dbReference>
<dbReference type="AlphaFoldDB" id="A0A1G1YFB4"/>
<keyword evidence="3" id="KW-0067">ATP-binding</keyword>
<accession>A0A1G1YFB4</accession>
<evidence type="ECO:0000256" key="3">
    <source>
        <dbReference type="ARBA" id="ARBA00022840"/>
    </source>
</evidence>
<feature type="domain" description="ABC transporter" evidence="4">
    <location>
        <begin position="4"/>
        <end position="243"/>
    </location>
</feature>
<dbReference type="InterPro" id="IPR010230">
    <property type="entry name" value="FeS-cluster_ATPase_SufC"/>
</dbReference>
<dbReference type="InterPro" id="IPR003593">
    <property type="entry name" value="AAA+_ATPase"/>
</dbReference>
<gene>
    <name evidence="5" type="ORF">A3J59_00305</name>
</gene>
<organism evidence="5 6">
    <name type="scientific">Candidatus Buchananbacteria bacterium RIFCSPHIGHO2_02_FULL_56_16</name>
    <dbReference type="NCBI Taxonomy" id="1797542"/>
    <lineage>
        <taxon>Bacteria</taxon>
        <taxon>Candidatus Buchananiibacteriota</taxon>
    </lineage>
</organism>
<name>A0A1G1YFB4_9BACT</name>
<dbReference type="PANTHER" id="PTHR43204:SF1">
    <property type="entry name" value="ABC TRANSPORTER I FAMILY MEMBER 6, CHLOROPLASTIC"/>
    <property type="match status" value="1"/>
</dbReference>